<comment type="caution">
    <text evidence="2">The sequence shown here is derived from an EMBL/GenBank/DDBJ whole genome shotgun (WGS) entry which is preliminary data.</text>
</comment>
<dbReference type="OrthoDB" id="9795340at2"/>
<dbReference type="PANTHER" id="PTHR12910:SF2">
    <property type="entry name" value="NADH DEHYDROGENASE [UBIQUINONE] 1 ALPHA SUBCOMPLEX SUBUNIT 12"/>
    <property type="match status" value="1"/>
</dbReference>
<gene>
    <name evidence="2" type="ORF">DES32_1971</name>
</gene>
<proteinExistence type="predicted"/>
<dbReference type="NCBIfam" id="NF006040">
    <property type="entry name" value="PRK08183.1"/>
    <property type="match status" value="1"/>
</dbReference>
<protein>
    <submittedName>
        <fullName evidence="2">NADH:ubiquinone oxidoreductase subunit</fullName>
    </submittedName>
</protein>
<sequence length="133" mass="15317">MVWLTRIFTWWQGATLNTLFYTWRKGELVGQDEFGNRYYRARGGAIDPTLGFQRRWVIYNGYAEGSATPTGWYGWLHHTTDIAPPDDNYKPRDWQLPYEPNLTGTPQAWRPQGSTLATGVRPAATGDYEAWTP</sequence>
<accession>A0A3D9YW35</accession>
<feature type="region of interest" description="Disordered" evidence="1">
    <location>
        <begin position="101"/>
        <end position="120"/>
    </location>
</feature>
<evidence type="ECO:0000313" key="3">
    <source>
        <dbReference type="Proteomes" id="UP000256900"/>
    </source>
</evidence>
<organism evidence="2 3">
    <name type="scientific">Methylovirgula ligni</name>
    <dbReference type="NCBI Taxonomy" id="569860"/>
    <lineage>
        <taxon>Bacteria</taxon>
        <taxon>Pseudomonadati</taxon>
        <taxon>Pseudomonadota</taxon>
        <taxon>Alphaproteobacteria</taxon>
        <taxon>Hyphomicrobiales</taxon>
        <taxon>Beijerinckiaceae</taxon>
        <taxon>Methylovirgula</taxon>
    </lineage>
</organism>
<dbReference type="InterPro" id="IPR007763">
    <property type="entry name" value="NDUFA12"/>
</dbReference>
<dbReference type="AlphaFoldDB" id="A0A3D9YW35"/>
<name>A0A3D9YW35_9HYPH</name>
<dbReference type="RefSeq" id="WP_115836529.1">
    <property type="nucleotide sequence ID" value="NZ_CP025086.1"/>
</dbReference>
<dbReference type="Proteomes" id="UP000256900">
    <property type="component" value="Unassembled WGS sequence"/>
</dbReference>
<reference evidence="2 3" key="1">
    <citation type="submission" date="2018-08" db="EMBL/GenBank/DDBJ databases">
        <title>Genomic Encyclopedia of Type Strains, Phase IV (KMG-IV): sequencing the most valuable type-strain genomes for metagenomic binning, comparative biology and taxonomic classification.</title>
        <authorList>
            <person name="Goeker M."/>
        </authorList>
    </citation>
    <scope>NUCLEOTIDE SEQUENCE [LARGE SCALE GENOMIC DNA]</scope>
    <source>
        <strain evidence="2 3">BW863</strain>
    </source>
</reference>
<dbReference type="GO" id="GO:0045271">
    <property type="term" value="C:respiratory chain complex I"/>
    <property type="evidence" value="ECO:0007669"/>
    <property type="project" value="InterPro"/>
</dbReference>
<evidence type="ECO:0000256" key="1">
    <source>
        <dbReference type="SAM" id="MobiDB-lite"/>
    </source>
</evidence>
<keyword evidence="3" id="KW-1185">Reference proteome</keyword>
<dbReference type="PANTHER" id="PTHR12910">
    <property type="entry name" value="NADH-UBIQUINONE OXIDOREDUCTASE SUBUNIT B17.2"/>
    <property type="match status" value="1"/>
</dbReference>
<evidence type="ECO:0000313" key="2">
    <source>
        <dbReference type="EMBL" id="REF85931.1"/>
    </source>
</evidence>
<feature type="compositionally biased region" description="Polar residues" evidence="1">
    <location>
        <begin position="102"/>
        <end position="117"/>
    </location>
</feature>
<dbReference type="GO" id="GO:0006979">
    <property type="term" value="P:response to oxidative stress"/>
    <property type="evidence" value="ECO:0007669"/>
    <property type="project" value="TreeGrafter"/>
</dbReference>
<dbReference type="EMBL" id="QUMO01000003">
    <property type="protein sequence ID" value="REF85931.1"/>
    <property type="molecule type" value="Genomic_DNA"/>
</dbReference>
<dbReference type="Pfam" id="PF05071">
    <property type="entry name" value="NDUFA12"/>
    <property type="match status" value="1"/>
</dbReference>
<keyword evidence="2" id="KW-0830">Ubiquinone</keyword>